<feature type="region of interest" description="Disordered" evidence="3">
    <location>
        <begin position="433"/>
        <end position="543"/>
    </location>
</feature>
<evidence type="ECO:0000256" key="2">
    <source>
        <dbReference type="ARBA" id="ARBA00022737"/>
    </source>
</evidence>
<dbReference type="SUPFAM" id="SSF50965">
    <property type="entry name" value="Galactose oxidase, central domain"/>
    <property type="match status" value="1"/>
</dbReference>
<dbReference type="Pfam" id="PF24681">
    <property type="entry name" value="Kelch_KLHDC2_KLHL20_DRC7"/>
    <property type="match status" value="2"/>
</dbReference>
<dbReference type="SUPFAM" id="SSF117281">
    <property type="entry name" value="Kelch motif"/>
    <property type="match status" value="1"/>
</dbReference>
<accession>A0A8H7PIR4</accession>
<keyword evidence="5" id="KW-0732">Signal</keyword>
<feature type="transmembrane region" description="Helical" evidence="4">
    <location>
        <begin position="403"/>
        <end position="426"/>
    </location>
</feature>
<evidence type="ECO:0000313" key="7">
    <source>
        <dbReference type="Proteomes" id="UP000654370"/>
    </source>
</evidence>
<keyword evidence="4" id="KW-1133">Transmembrane helix</keyword>
<feature type="compositionally biased region" description="Polar residues" evidence="3">
    <location>
        <begin position="458"/>
        <end position="502"/>
    </location>
</feature>
<organism evidence="6 7">
    <name type="scientific">Mortierella isabellina</name>
    <name type="common">Filamentous fungus</name>
    <name type="synonym">Umbelopsis isabellina</name>
    <dbReference type="NCBI Taxonomy" id="91625"/>
    <lineage>
        <taxon>Eukaryota</taxon>
        <taxon>Fungi</taxon>
        <taxon>Fungi incertae sedis</taxon>
        <taxon>Mucoromycota</taxon>
        <taxon>Mucoromycotina</taxon>
        <taxon>Umbelopsidomycetes</taxon>
        <taxon>Umbelopsidales</taxon>
        <taxon>Umbelopsidaceae</taxon>
        <taxon>Umbelopsis</taxon>
    </lineage>
</organism>
<dbReference type="InterPro" id="IPR015915">
    <property type="entry name" value="Kelch-typ_b-propeller"/>
</dbReference>
<dbReference type="PANTHER" id="PTHR46093:SF18">
    <property type="entry name" value="FIBRONECTIN TYPE-III DOMAIN-CONTAINING PROTEIN"/>
    <property type="match status" value="1"/>
</dbReference>
<feature type="signal peptide" evidence="5">
    <location>
        <begin position="1"/>
        <end position="20"/>
    </location>
</feature>
<name>A0A8H7PIR4_MORIS</name>
<reference evidence="6" key="1">
    <citation type="submission" date="2020-12" db="EMBL/GenBank/DDBJ databases">
        <title>Metabolic potential, ecology and presence of endohyphal bacteria is reflected in genomic diversity of Mucoromycotina.</title>
        <authorList>
            <person name="Muszewska A."/>
            <person name="Okrasinska A."/>
            <person name="Steczkiewicz K."/>
            <person name="Drgas O."/>
            <person name="Orlowska M."/>
            <person name="Perlinska-Lenart U."/>
            <person name="Aleksandrzak-Piekarczyk T."/>
            <person name="Szatraj K."/>
            <person name="Zielenkiewicz U."/>
            <person name="Pilsyk S."/>
            <person name="Malc E."/>
            <person name="Mieczkowski P."/>
            <person name="Kruszewska J.S."/>
            <person name="Biernat P."/>
            <person name="Pawlowska J."/>
        </authorList>
    </citation>
    <scope>NUCLEOTIDE SEQUENCE</scope>
    <source>
        <strain evidence="6">WA0000067209</strain>
    </source>
</reference>
<evidence type="ECO:0000256" key="1">
    <source>
        <dbReference type="ARBA" id="ARBA00022441"/>
    </source>
</evidence>
<dbReference type="OrthoDB" id="2363417at2759"/>
<gene>
    <name evidence="6" type="ORF">INT43_005810</name>
</gene>
<keyword evidence="4" id="KW-0812">Transmembrane</keyword>
<proteinExistence type="predicted"/>
<dbReference type="PANTHER" id="PTHR46093">
    <property type="entry name" value="ACYL-COA-BINDING DOMAIN-CONTAINING PROTEIN 5"/>
    <property type="match status" value="1"/>
</dbReference>
<evidence type="ECO:0000256" key="3">
    <source>
        <dbReference type="SAM" id="MobiDB-lite"/>
    </source>
</evidence>
<feature type="chain" id="PRO_5034851948" description="Galactose oxidase" evidence="5">
    <location>
        <begin position="21"/>
        <end position="543"/>
    </location>
</feature>
<keyword evidence="2" id="KW-0677">Repeat</keyword>
<dbReference type="AlphaFoldDB" id="A0A8H7PIR4"/>
<dbReference type="EMBL" id="JAEPQZ010000012">
    <property type="protein sequence ID" value="KAG2174752.1"/>
    <property type="molecule type" value="Genomic_DNA"/>
</dbReference>
<dbReference type="Gene3D" id="2.120.10.80">
    <property type="entry name" value="Kelch-type beta propeller"/>
    <property type="match status" value="2"/>
</dbReference>
<keyword evidence="4" id="KW-0472">Membrane</keyword>
<protein>
    <recommendedName>
        <fullName evidence="8">Galactose oxidase</fullName>
    </recommendedName>
</protein>
<evidence type="ECO:0008006" key="8">
    <source>
        <dbReference type="Google" id="ProtNLM"/>
    </source>
</evidence>
<keyword evidence="1" id="KW-0880">Kelch repeat</keyword>
<dbReference type="Proteomes" id="UP000654370">
    <property type="component" value="Unassembled WGS sequence"/>
</dbReference>
<evidence type="ECO:0000313" key="6">
    <source>
        <dbReference type="EMBL" id="KAG2174752.1"/>
    </source>
</evidence>
<evidence type="ECO:0000256" key="5">
    <source>
        <dbReference type="SAM" id="SignalP"/>
    </source>
</evidence>
<dbReference type="InterPro" id="IPR011043">
    <property type="entry name" value="Gal_Oxase/kelch_b-propeller"/>
</dbReference>
<evidence type="ECO:0000256" key="4">
    <source>
        <dbReference type="SAM" id="Phobius"/>
    </source>
</evidence>
<comment type="caution">
    <text evidence="6">The sequence shown here is derived from an EMBL/GenBank/DDBJ whole genome shotgun (WGS) entry which is preliminary data.</text>
</comment>
<keyword evidence="7" id="KW-1185">Reference proteome</keyword>
<sequence>MRAHLIALAATSFLVQSAIAIVPSPSRWASQCSAVASTIYCYGGIFTTPEANFPQSDTWSIDVSKDFSLASASWTNVTENGDFVTTPTGFGIMTPLNDGVSFLVNGGLSTPFNQSEVNQTTVFNTATKTWSTVNSTGITQARQHQAVTDASGRIWFWGGVSDYQTGYNNLSYWGAFTTLDLGSTLWSSTSGEAGNAPARVGHTMTITNSGLIYIIGGLAATKETYLDAQGRLQWLLQSVSMSDIPVYDTRSGVWSEITGVGQIPISRNIHSATLGSDGATIFVFGGASEANLSSVYDDLYTFDTSKSSWTQINAPNGPSPRAGHCAVQVNNTMFILFGYDFTLASLSDIHALDTVNMKWVDTFSANGYPLISNSSSSKNTTTCTDPCSCHGDCPASSGLGTGAIVGIAVGCGVGAIGASVLLFFCLRRRKQKQPNYEHPSGPVMKDTYDERPLPPVHTESQPSESLFNSGSQSENKSSYYGQSGQELRSSMMGSIATDSTPPYSAPFAAQPPHSHGTTFVSKPDAAEVPNFTLQATKPNEDDD</sequence>